<dbReference type="PANTHER" id="PTHR40980:SF4">
    <property type="entry name" value="TONB-DEPENDENT RECEPTOR-LIKE BETA-BARREL DOMAIN-CONTAINING PROTEIN"/>
    <property type="match status" value="1"/>
</dbReference>
<reference evidence="12 13" key="1">
    <citation type="submission" date="2016-10" db="EMBL/GenBank/DDBJ databases">
        <authorList>
            <person name="Varghese N."/>
            <person name="Submissions S."/>
        </authorList>
    </citation>
    <scope>NUCLEOTIDE SEQUENCE [LARGE SCALE GENOMIC DNA]</scope>
    <source>
        <strain evidence="12 13">DSM 17997</strain>
    </source>
</reference>
<proteinExistence type="inferred from homology"/>
<evidence type="ECO:0000256" key="9">
    <source>
        <dbReference type="RuleBase" id="RU003357"/>
    </source>
</evidence>
<gene>
    <name evidence="12" type="ORF">SAMN05444412_11674</name>
</gene>
<dbReference type="InterPro" id="IPR010104">
    <property type="entry name" value="TonB_rcpt_bac"/>
</dbReference>
<dbReference type="SUPFAM" id="SSF56935">
    <property type="entry name" value="Porins"/>
    <property type="match status" value="1"/>
</dbReference>
<dbReference type="InterPro" id="IPR000531">
    <property type="entry name" value="Beta-barrel_TonB"/>
</dbReference>
<dbReference type="PANTHER" id="PTHR40980">
    <property type="entry name" value="PLUG DOMAIN-CONTAINING PROTEIN"/>
    <property type="match status" value="1"/>
</dbReference>
<dbReference type="InterPro" id="IPR036942">
    <property type="entry name" value="Beta-barrel_TonB_sf"/>
</dbReference>
<name>A0A1H3TCS7_9BACT</name>
<evidence type="ECO:0000256" key="6">
    <source>
        <dbReference type="ARBA" id="ARBA00023136"/>
    </source>
</evidence>
<evidence type="ECO:0000256" key="3">
    <source>
        <dbReference type="ARBA" id="ARBA00022452"/>
    </source>
</evidence>
<dbReference type="Pfam" id="PF00593">
    <property type="entry name" value="TonB_dep_Rec_b-barrel"/>
    <property type="match status" value="1"/>
</dbReference>
<dbReference type="PROSITE" id="PS52016">
    <property type="entry name" value="TONB_DEPENDENT_REC_3"/>
    <property type="match status" value="1"/>
</dbReference>
<sequence length="1015" mass="114900">MILFTKPVTRIIFLCCTTLIFGMHQSQSFGQVATNPVNPLDKTISFASNNQPLERVISQLTEKLAIGFSYDNALKPKLQQTISLNSSHRPVKAILDEVLLPNGLTFRIVSNQLIITESKPPSEKAAKGSISGLLLGMPENIPLGFVVVNLPEQKKSVLSKEDGSFYFGDLDAGEITIQVTCMGYVPVNLRYLVSEGNNPPLRIQLESSLSELEGVTITGIRLGEVKALSQMQNAENIKYVMSQEQIERFPDLTVGESLQRVPGVAVGYSYGLPRDVIIRGLGQGLSSVTMNGNRLPSTGAGSRSTDLNGILANSIESIEVIKTLTPDRDADGTGGAVNIVTKSPKMNEKMIDAKLAGGYNGLLGKGTYDLGLTFGDRKSKWSYLVGASYSRNWRAEDRVDKSYSNYSINGENRLMLSNLDLDGYEIKRDNLALNGELKYYASERSSFYFRASYNKYYEIQNRLERIINIRSYENESQLKDVRITQSGNWRDYHRDLFQASIGGLQFFKDWKLDYDLTYSLGKYDQPTYYSAAFVRNGLQGTLDLNDPRAPQFNFEQENPFDPSLYTTNRYINRHDTSTDRDGQYSINLQKGIRIGEIIGNLKFGSRGKYKYNDRFRNYFLHDLKSGQFLLSDHLSSYQKDDHYQGAYQMFNFPEAKSLERYYQENKGLFSVNDTYTRQNTDPDSFTGNEYLLAYYAMSELNYKKLKIIGGLRYETTGFKYNGNQVNFDDRGQYVNTVPVNTDKSFNGFFPSINLKVAMTPHTNFRAAITRSLARPSYYDLVPWEEIETNRLRISKGNPDLVQATSVNYDLLFEHYFKSVGLLSGGVFQKNLRNYLYNTSFTQEGGTYDGYLVRQTINGADALVRGFEFAWQQQLTFLPGAWNGLGVYANFTYVLSKFEVPGENSPRTASLPDMRPHVGNMSLSYEKYGFSGRLSMYFYGTFNSELSEDPNNDLLEKGRHQLDFSASQKLTGRLSLFVGVNNITNQPISDVFRDGRPQNDAYYSRWGNLGLRFKTY</sequence>
<comment type="similarity">
    <text evidence="8 9">Belongs to the TonB-dependent receptor family.</text>
</comment>
<evidence type="ECO:0000313" key="12">
    <source>
        <dbReference type="EMBL" id="SDZ47757.1"/>
    </source>
</evidence>
<evidence type="ECO:0000259" key="11">
    <source>
        <dbReference type="Pfam" id="PF07715"/>
    </source>
</evidence>
<keyword evidence="12" id="KW-0675">Receptor</keyword>
<dbReference type="InterPro" id="IPR012910">
    <property type="entry name" value="Plug_dom"/>
</dbReference>
<dbReference type="Pfam" id="PF07715">
    <property type="entry name" value="Plug"/>
    <property type="match status" value="1"/>
</dbReference>
<accession>A0A1H3TCS7</accession>
<evidence type="ECO:0000256" key="1">
    <source>
        <dbReference type="ARBA" id="ARBA00004571"/>
    </source>
</evidence>
<dbReference type="Pfam" id="PF13715">
    <property type="entry name" value="CarbopepD_reg_2"/>
    <property type="match status" value="1"/>
</dbReference>
<dbReference type="InterPro" id="IPR039426">
    <property type="entry name" value="TonB-dep_rcpt-like"/>
</dbReference>
<feature type="domain" description="TonB-dependent receptor-like beta-barrel" evidence="10">
    <location>
        <begin position="518"/>
        <end position="982"/>
    </location>
</feature>
<evidence type="ECO:0000256" key="7">
    <source>
        <dbReference type="ARBA" id="ARBA00023237"/>
    </source>
</evidence>
<dbReference type="NCBIfam" id="TIGR01782">
    <property type="entry name" value="TonB-Xanth-Caul"/>
    <property type="match status" value="1"/>
</dbReference>
<comment type="subcellular location">
    <subcellularLocation>
        <location evidence="1 8">Cell outer membrane</location>
        <topology evidence="1 8">Multi-pass membrane protein</topology>
    </subcellularLocation>
</comment>
<organism evidence="12 13">
    <name type="scientific">Rhodonellum ikkaensis</name>
    <dbReference type="NCBI Taxonomy" id="336829"/>
    <lineage>
        <taxon>Bacteria</taxon>
        <taxon>Pseudomonadati</taxon>
        <taxon>Bacteroidota</taxon>
        <taxon>Cytophagia</taxon>
        <taxon>Cytophagales</taxon>
        <taxon>Cytophagaceae</taxon>
        <taxon>Rhodonellum</taxon>
    </lineage>
</organism>
<keyword evidence="3 8" id="KW-1134">Transmembrane beta strand</keyword>
<dbReference type="InterPro" id="IPR013784">
    <property type="entry name" value="Carb-bd-like_fold"/>
</dbReference>
<evidence type="ECO:0000313" key="13">
    <source>
        <dbReference type="Proteomes" id="UP000199663"/>
    </source>
</evidence>
<dbReference type="Gene3D" id="2.40.170.20">
    <property type="entry name" value="TonB-dependent receptor, beta-barrel domain"/>
    <property type="match status" value="1"/>
</dbReference>
<keyword evidence="6 8" id="KW-0472">Membrane</keyword>
<keyword evidence="7 8" id="KW-0998">Cell outer membrane</keyword>
<protein>
    <submittedName>
        <fullName evidence="12">TonB-dependent receptor</fullName>
    </submittedName>
</protein>
<dbReference type="Proteomes" id="UP000199663">
    <property type="component" value="Unassembled WGS sequence"/>
</dbReference>
<evidence type="ECO:0000256" key="8">
    <source>
        <dbReference type="PROSITE-ProRule" id="PRU01360"/>
    </source>
</evidence>
<evidence type="ECO:0000259" key="10">
    <source>
        <dbReference type="Pfam" id="PF00593"/>
    </source>
</evidence>
<evidence type="ECO:0000256" key="5">
    <source>
        <dbReference type="ARBA" id="ARBA00023077"/>
    </source>
</evidence>
<keyword evidence="5 9" id="KW-0798">TonB box</keyword>
<comment type="caution">
    <text evidence="12">The sequence shown here is derived from an EMBL/GenBank/DDBJ whole genome shotgun (WGS) entry which is preliminary data.</text>
</comment>
<evidence type="ECO:0000256" key="4">
    <source>
        <dbReference type="ARBA" id="ARBA00022692"/>
    </source>
</evidence>
<feature type="domain" description="TonB-dependent receptor plug" evidence="11">
    <location>
        <begin position="238"/>
        <end position="335"/>
    </location>
</feature>
<dbReference type="Gene3D" id="2.170.130.10">
    <property type="entry name" value="TonB-dependent receptor, plug domain"/>
    <property type="match status" value="1"/>
</dbReference>
<keyword evidence="13" id="KW-1185">Reference proteome</keyword>
<dbReference type="CDD" id="cd01347">
    <property type="entry name" value="ligand_gated_channel"/>
    <property type="match status" value="1"/>
</dbReference>
<keyword evidence="4 8" id="KW-0812">Transmembrane</keyword>
<dbReference type="InterPro" id="IPR037066">
    <property type="entry name" value="Plug_dom_sf"/>
</dbReference>
<dbReference type="SUPFAM" id="SSF49452">
    <property type="entry name" value="Starch-binding domain-like"/>
    <property type="match status" value="1"/>
</dbReference>
<keyword evidence="2 8" id="KW-0813">Transport</keyword>
<dbReference type="EMBL" id="FNQC01000016">
    <property type="protein sequence ID" value="SDZ47757.1"/>
    <property type="molecule type" value="Genomic_DNA"/>
</dbReference>
<evidence type="ECO:0000256" key="2">
    <source>
        <dbReference type="ARBA" id="ARBA00022448"/>
    </source>
</evidence>